<dbReference type="Proteomes" id="UP001374803">
    <property type="component" value="Chromosome"/>
</dbReference>
<dbReference type="RefSeq" id="WP_394830213.1">
    <property type="nucleotide sequence ID" value="NZ_CP089929.1"/>
</dbReference>
<gene>
    <name evidence="2" type="ORF">LVJ94_27265</name>
</gene>
<evidence type="ECO:0000313" key="3">
    <source>
        <dbReference type="Proteomes" id="UP001374803"/>
    </source>
</evidence>
<sequence length="249" mass="25864">MHHGASLTAFVPNVFAMVLGAIASVAFAGQTARRQRRILVWASIAACLLVGSTLVSSGLEGVHRWIRVGPLWLNASMALSPWVLGAARDRSPAWGSGMLLAFLGLHVVQPDAGQATALGAAIVALTVRRSPLSAIAAAALVWGAWMRADPLLPVDHVERILVLAVSDGPLIAGAAVVALGLLFLPIVRALGHADAENRWLGLAFGIYGFGEIAMTFAGNFPVPIMGAGAGPVLGWYAMLAISLRGRAQS</sequence>
<feature type="transmembrane region" description="Helical" evidence="1">
    <location>
        <begin position="168"/>
        <end position="187"/>
    </location>
</feature>
<protein>
    <submittedName>
        <fullName evidence="2">Uncharacterized protein</fullName>
    </submittedName>
</protein>
<feature type="transmembrane region" description="Helical" evidence="1">
    <location>
        <begin position="224"/>
        <end position="243"/>
    </location>
</feature>
<feature type="transmembrane region" description="Helical" evidence="1">
    <location>
        <begin position="6"/>
        <end position="27"/>
    </location>
</feature>
<feature type="transmembrane region" description="Helical" evidence="1">
    <location>
        <begin position="39"/>
        <end position="59"/>
    </location>
</feature>
<reference evidence="2" key="1">
    <citation type="submission" date="2021-12" db="EMBL/GenBank/DDBJ databases">
        <title>Discovery of the Pendulisporaceae a myxobacterial family with distinct sporulation behavior and unique specialized metabolism.</title>
        <authorList>
            <person name="Garcia R."/>
            <person name="Popoff A."/>
            <person name="Bader C.D."/>
            <person name="Loehr J."/>
            <person name="Walesch S."/>
            <person name="Walt C."/>
            <person name="Boldt J."/>
            <person name="Bunk B."/>
            <person name="Haeckl F.J.F.P.J."/>
            <person name="Gunesch A.P."/>
            <person name="Birkelbach J."/>
            <person name="Nuebel U."/>
            <person name="Pietschmann T."/>
            <person name="Bach T."/>
            <person name="Mueller R."/>
        </authorList>
    </citation>
    <scope>NUCLEOTIDE SEQUENCE</scope>
    <source>
        <strain evidence="2">MSr11367</strain>
    </source>
</reference>
<keyword evidence="1" id="KW-0472">Membrane</keyword>
<proteinExistence type="predicted"/>
<evidence type="ECO:0000313" key="2">
    <source>
        <dbReference type="EMBL" id="WXB00611.1"/>
    </source>
</evidence>
<keyword evidence="1" id="KW-0812">Transmembrane</keyword>
<organism evidence="2 3">
    <name type="scientific">Pendulispora rubella</name>
    <dbReference type="NCBI Taxonomy" id="2741070"/>
    <lineage>
        <taxon>Bacteria</taxon>
        <taxon>Pseudomonadati</taxon>
        <taxon>Myxococcota</taxon>
        <taxon>Myxococcia</taxon>
        <taxon>Myxococcales</taxon>
        <taxon>Sorangiineae</taxon>
        <taxon>Pendulisporaceae</taxon>
        <taxon>Pendulispora</taxon>
    </lineage>
</organism>
<dbReference type="EMBL" id="CP089983">
    <property type="protein sequence ID" value="WXB00611.1"/>
    <property type="molecule type" value="Genomic_DNA"/>
</dbReference>
<keyword evidence="3" id="KW-1185">Reference proteome</keyword>
<keyword evidence="1" id="KW-1133">Transmembrane helix</keyword>
<name>A0ABZ2KUA1_9BACT</name>
<accession>A0ABZ2KUA1</accession>
<feature type="transmembrane region" description="Helical" evidence="1">
    <location>
        <begin position="199"/>
        <end position="218"/>
    </location>
</feature>
<evidence type="ECO:0000256" key="1">
    <source>
        <dbReference type="SAM" id="Phobius"/>
    </source>
</evidence>